<dbReference type="OrthoDB" id="9813158at2"/>
<feature type="region of interest" description="Disordered" evidence="1">
    <location>
        <begin position="173"/>
        <end position="198"/>
    </location>
</feature>
<dbReference type="CDD" id="cd03443">
    <property type="entry name" value="PaaI_thioesterase"/>
    <property type="match status" value="1"/>
</dbReference>
<gene>
    <name evidence="3" type="ORF">SAMN05421849_1722</name>
</gene>
<feature type="domain" description="Acyl-CoA thioesterase-like N-terminal HotDog" evidence="2">
    <location>
        <begin position="70"/>
        <end position="167"/>
    </location>
</feature>
<name>A0A1R3WVW9_9RHOB</name>
<reference evidence="3 4" key="1">
    <citation type="submission" date="2017-01" db="EMBL/GenBank/DDBJ databases">
        <authorList>
            <person name="Mah S.A."/>
            <person name="Swanson W.J."/>
            <person name="Moy G.W."/>
            <person name="Vacquier V.D."/>
        </authorList>
    </citation>
    <scope>NUCLEOTIDE SEQUENCE [LARGE SCALE GENOMIC DNA]</scope>
    <source>
        <strain evidence="3 4">DSM 21219</strain>
    </source>
</reference>
<keyword evidence="4" id="KW-1185">Reference proteome</keyword>
<evidence type="ECO:0000313" key="4">
    <source>
        <dbReference type="Proteomes" id="UP000192455"/>
    </source>
</evidence>
<evidence type="ECO:0000256" key="1">
    <source>
        <dbReference type="SAM" id="MobiDB-lite"/>
    </source>
</evidence>
<dbReference type="AlphaFoldDB" id="A0A1R3WVW9"/>
<dbReference type="RefSeq" id="WP_076649468.1">
    <property type="nucleotide sequence ID" value="NZ_FTPS01000001.1"/>
</dbReference>
<dbReference type="InterPro" id="IPR049449">
    <property type="entry name" value="TesB_ACOT8-like_N"/>
</dbReference>
<dbReference type="EMBL" id="FTPS01000001">
    <property type="protein sequence ID" value="SIT82542.1"/>
    <property type="molecule type" value="Genomic_DNA"/>
</dbReference>
<dbReference type="STRING" id="515897.SAMN05421849_1722"/>
<dbReference type="SUPFAM" id="SSF54637">
    <property type="entry name" value="Thioesterase/thiol ester dehydrase-isomerase"/>
    <property type="match status" value="1"/>
</dbReference>
<evidence type="ECO:0000259" key="2">
    <source>
        <dbReference type="Pfam" id="PF13622"/>
    </source>
</evidence>
<sequence>MAPRAPSSGAGLRAEPASLLERRRDDILAAVVAGVPYARFLGIGFERRGDELTARLAFDDKLIGNPMVPAIHGGVTAAFLEVTAILALGWRLLLPAIDARDIDPGEVAAGRLPRLPRTIDFSVNYLRPGLPRDAFARAVICRMGRRFSTVRVEAWQDQRDRPFAQAAGHFRMPKADVPDMPGGADGKQPAPAPRAGDG</sequence>
<dbReference type="InterPro" id="IPR029069">
    <property type="entry name" value="HotDog_dom_sf"/>
</dbReference>
<evidence type="ECO:0000313" key="3">
    <source>
        <dbReference type="EMBL" id="SIT82542.1"/>
    </source>
</evidence>
<organism evidence="3 4">
    <name type="scientific">Pontibaca methylaminivorans</name>
    <dbReference type="NCBI Taxonomy" id="515897"/>
    <lineage>
        <taxon>Bacteria</taxon>
        <taxon>Pseudomonadati</taxon>
        <taxon>Pseudomonadota</taxon>
        <taxon>Alphaproteobacteria</taxon>
        <taxon>Rhodobacterales</taxon>
        <taxon>Roseobacteraceae</taxon>
        <taxon>Pontibaca</taxon>
    </lineage>
</organism>
<dbReference type="Gene3D" id="3.10.129.10">
    <property type="entry name" value="Hotdog Thioesterase"/>
    <property type="match status" value="1"/>
</dbReference>
<dbReference type="Proteomes" id="UP000192455">
    <property type="component" value="Unassembled WGS sequence"/>
</dbReference>
<proteinExistence type="predicted"/>
<protein>
    <submittedName>
        <fullName evidence="3">Acyl-coenzyme A thioesterase PaaI, contains HGG motif</fullName>
    </submittedName>
</protein>
<dbReference type="Pfam" id="PF13622">
    <property type="entry name" value="4HBT_3"/>
    <property type="match status" value="1"/>
</dbReference>
<accession>A0A1R3WVW9</accession>